<dbReference type="GO" id="GO:0006508">
    <property type="term" value="P:proteolysis"/>
    <property type="evidence" value="ECO:0007669"/>
    <property type="project" value="UniProtKB-KW"/>
</dbReference>
<evidence type="ECO:0000256" key="3">
    <source>
        <dbReference type="ARBA" id="ARBA00022801"/>
    </source>
</evidence>
<dbReference type="PANTHER" id="PTHR43270:SF8">
    <property type="entry name" value="DI- AND TRIPEPTIDASE DUG2-RELATED"/>
    <property type="match status" value="1"/>
</dbReference>
<gene>
    <name evidence="4" type="ORF">KDW_09720</name>
</gene>
<dbReference type="AlphaFoldDB" id="A0A5J4KKB1"/>
<dbReference type="PANTHER" id="PTHR43270">
    <property type="entry name" value="BETA-ALA-HIS DIPEPTIDASE"/>
    <property type="match status" value="1"/>
</dbReference>
<dbReference type="GO" id="GO:0009014">
    <property type="term" value="F:succinyl-diaminopimelate desuccinylase activity"/>
    <property type="evidence" value="ECO:0007669"/>
    <property type="project" value="TreeGrafter"/>
</dbReference>
<dbReference type="InterPro" id="IPR051458">
    <property type="entry name" value="Cyt/Met_Dipeptidase"/>
</dbReference>
<keyword evidence="3" id="KW-0378">Hydrolase</keyword>
<evidence type="ECO:0000313" key="5">
    <source>
        <dbReference type="Proteomes" id="UP000326912"/>
    </source>
</evidence>
<evidence type="ECO:0000256" key="1">
    <source>
        <dbReference type="ARBA" id="ARBA00022670"/>
    </source>
</evidence>
<keyword evidence="5" id="KW-1185">Reference proteome</keyword>
<dbReference type="GO" id="GO:0008233">
    <property type="term" value="F:peptidase activity"/>
    <property type="evidence" value="ECO:0007669"/>
    <property type="project" value="UniProtKB-KW"/>
</dbReference>
<proteinExistence type="predicted"/>
<keyword evidence="1" id="KW-0645">Protease</keyword>
<dbReference type="GO" id="GO:0046872">
    <property type="term" value="F:metal ion binding"/>
    <property type="evidence" value="ECO:0007669"/>
    <property type="project" value="UniProtKB-KW"/>
</dbReference>
<sequence length="363" mass="40051">MVQAPQTLLFYVKDTAQASAQQVVFPLFSQMAALQAYIHSSGPPPVNIKWLISGQGQTALPSLTRILSEQPHLFQADGCILYTTKHEISKVIDQTEIILGRKGHLAVEILLQVAEQAIPISYGAIAPNAAWQLLWLLASVKNEHEEILLDGFYDSLLPAEDEVIEALSHLPDTSEELAASWGTAQLLLKLQGVQQHYACFLTPGCNITMLDSKPATQLQVENNETETSELYIPPQARARLDFCLLAGQDPYNIFTKLEPQLQSQTSYPLHCRLVAAQPPIYTSVNTPLVQQLIQILTNVYQHPPILLPHNSETAIYTLLARQLAAPTIGIAPPLLSKLSTEQASLQLAQNIKQSILFLASMRK</sequence>
<protein>
    <submittedName>
        <fullName evidence="4">Uncharacterized protein</fullName>
    </submittedName>
</protein>
<evidence type="ECO:0000313" key="4">
    <source>
        <dbReference type="EMBL" id="GER86810.1"/>
    </source>
</evidence>
<dbReference type="GO" id="GO:0005829">
    <property type="term" value="C:cytosol"/>
    <property type="evidence" value="ECO:0007669"/>
    <property type="project" value="TreeGrafter"/>
</dbReference>
<comment type="caution">
    <text evidence="4">The sequence shown here is derived from an EMBL/GenBank/DDBJ whole genome shotgun (WGS) entry which is preliminary data.</text>
</comment>
<keyword evidence="2" id="KW-0479">Metal-binding</keyword>
<evidence type="ECO:0000256" key="2">
    <source>
        <dbReference type="ARBA" id="ARBA00022723"/>
    </source>
</evidence>
<accession>A0A5J4KKB1</accession>
<dbReference type="Gene3D" id="3.30.70.360">
    <property type="match status" value="1"/>
</dbReference>
<dbReference type="GO" id="GO:0009089">
    <property type="term" value="P:lysine biosynthetic process via diaminopimelate"/>
    <property type="evidence" value="ECO:0007669"/>
    <property type="project" value="TreeGrafter"/>
</dbReference>
<reference evidence="4 5" key="1">
    <citation type="submission" date="2019-10" db="EMBL/GenBank/DDBJ databases">
        <title>Dictyobacter vulcani sp. nov., within the class Ktedonobacteria, isolated from soil of volcanic Mt. Zao.</title>
        <authorList>
            <person name="Zheng Y."/>
            <person name="Wang C.M."/>
            <person name="Sakai Y."/>
            <person name="Abe K."/>
            <person name="Yokota A."/>
            <person name="Yabe S."/>
        </authorList>
    </citation>
    <scope>NUCLEOTIDE SEQUENCE [LARGE SCALE GENOMIC DNA]</scope>
    <source>
        <strain evidence="4 5">W12</strain>
    </source>
</reference>
<dbReference type="Proteomes" id="UP000326912">
    <property type="component" value="Unassembled WGS sequence"/>
</dbReference>
<dbReference type="EMBL" id="BKZW01000001">
    <property type="protein sequence ID" value="GER86810.1"/>
    <property type="molecule type" value="Genomic_DNA"/>
</dbReference>
<name>A0A5J4KKB1_9CHLR</name>
<organism evidence="4 5">
    <name type="scientific">Dictyobacter vulcani</name>
    <dbReference type="NCBI Taxonomy" id="2607529"/>
    <lineage>
        <taxon>Bacteria</taxon>
        <taxon>Bacillati</taxon>
        <taxon>Chloroflexota</taxon>
        <taxon>Ktedonobacteria</taxon>
        <taxon>Ktedonobacterales</taxon>
        <taxon>Dictyobacteraceae</taxon>
        <taxon>Dictyobacter</taxon>
    </lineage>
</organism>